<proteinExistence type="predicted"/>
<keyword evidence="2" id="KW-1185">Reference proteome</keyword>
<dbReference type="Proteomes" id="UP000744676">
    <property type="component" value="Unassembled WGS sequence"/>
</dbReference>
<organism evidence="1 2">
    <name type="scientific">Geotrichum galactomycetum</name>
    <dbReference type="NCBI Taxonomy" id="27317"/>
    <lineage>
        <taxon>Eukaryota</taxon>
        <taxon>Fungi</taxon>
        <taxon>Dikarya</taxon>
        <taxon>Ascomycota</taxon>
        <taxon>Saccharomycotina</taxon>
        <taxon>Dipodascomycetes</taxon>
        <taxon>Dipodascales</taxon>
        <taxon>Dipodascaceae</taxon>
        <taxon>Geotrichum</taxon>
    </lineage>
</organism>
<accession>A0ACB6UZ81</accession>
<evidence type="ECO:0000313" key="1">
    <source>
        <dbReference type="EMBL" id="KAF5093297.1"/>
    </source>
</evidence>
<gene>
    <name evidence="1" type="ORF">D0Z00_004133</name>
</gene>
<protein>
    <submittedName>
        <fullName evidence="1">Uncharacterized protein</fullName>
    </submittedName>
</protein>
<comment type="caution">
    <text evidence="1">The sequence shown here is derived from an EMBL/GenBank/DDBJ whole genome shotgun (WGS) entry which is preliminary data.</text>
</comment>
<reference evidence="1 2" key="1">
    <citation type="journal article" date="2020" name="Front. Microbiol.">
        <title>Phenotypic and Genetic Characterization of the Cheese Ripening Yeast Geotrichum candidum.</title>
        <authorList>
            <person name="Perkins V."/>
            <person name="Vignola S."/>
            <person name="Lessard M.H."/>
            <person name="Plante P.L."/>
            <person name="Corbeil J."/>
            <person name="Dugat-Bony E."/>
            <person name="Frenette M."/>
            <person name="Labrie S."/>
        </authorList>
    </citation>
    <scope>NUCLEOTIDE SEQUENCE [LARGE SCALE GENOMIC DNA]</scope>
    <source>
        <strain evidence="1 2">LMA-1147</strain>
    </source>
</reference>
<evidence type="ECO:0000313" key="2">
    <source>
        <dbReference type="Proteomes" id="UP000744676"/>
    </source>
</evidence>
<dbReference type="EMBL" id="QVQA01000250">
    <property type="protein sequence ID" value="KAF5093297.1"/>
    <property type="molecule type" value="Genomic_DNA"/>
</dbReference>
<name>A0ACB6UZ81_9ASCO</name>
<sequence length="225" mass="25510">MLRTVIPILRKNPSKQYLIKLTEVALASICNNTSLALSILETESFTEQFFTLWFDNMDKLQNVYDLKLVVLSLLSIFVLPDESIPASIQCILGQLSKGLVRAIGALPAATKRREEAENTFDRPATNISIINNWNDVDEEDEEGEEPLESTDDTQRINAILEAASNINDSYFLDDSYSETVLDVVNPYSVVKHTFLELEKNSPERYKLLIEKYTSDDIKTIDQLVI</sequence>